<gene>
    <name evidence="1" type="ORF">BDV36DRAFT_277953</name>
</gene>
<evidence type="ECO:0000313" key="2">
    <source>
        <dbReference type="Proteomes" id="UP000325395"/>
    </source>
</evidence>
<dbReference type="EMBL" id="ML735952">
    <property type="protein sequence ID" value="KAE8410394.1"/>
    <property type="molecule type" value="Genomic_DNA"/>
</dbReference>
<sequence>MSSTLRVPSKRVVSNNCNEPHDRCTELGEFEVITPLTLTLIIKGRQRLCSKLSGMKTNPSEYQHQTATNLDIRPNSLSSPILYFPCSSSSLHLSLPFISQATKHIPPISIPPYHHHLFSSNIDTVSTLTRWENSPSTMVRPTLKWGKYDCDPLLVSVKLKLTLALSFSIRRRLLMWSGQQNIC</sequence>
<accession>A0ABQ6VZZ0</accession>
<organism evidence="1 2">
    <name type="scientific">Aspergillus pseudocaelatus</name>
    <dbReference type="NCBI Taxonomy" id="1825620"/>
    <lineage>
        <taxon>Eukaryota</taxon>
        <taxon>Fungi</taxon>
        <taxon>Dikarya</taxon>
        <taxon>Ascomycota</taxon>
        <taxon>Pezizomycotina</taxon>
        <taxon>Eurotiomycetes</taxon>
        <taxon>Eurotiomycetidae</taxon>
        <taxon>Eurotiales</taxon>
        <taxon>Aspergillaceae</taxon>
        <taxon>Aspergillus</taxon>
        <taxon>Aspergillus subgen. Circumdati</taxon>
    </lineage>
</organism>
<dbReference type="Proteomes" id="UP000325395">
    <property type="component" value="Unassembled WGS sequence"/>
</dbReference>
<name>A0ABQ6VZZ0_9EURO</name>
<reference evidence="1 2" key="1">
    <citation type="submission" date="2019-04" db="EMBL/GenBank/DDBJ databases">
        <authorList>
            <consortium name="DOE Joint Genome Institute"/>
            <person name="Mondo S."/>
            <person name="Kjaerbolling I."/>
            <person name="Vesth T."/>
            <person name="Frisvad J.C."/>
            <person name="Nybo J.L."/>
            <person name="Theobald S."/>
            <person name="Kildgaard S."/>
            <person name="Isbrandt T."/>
            <person name="Kuo A."/>
            <person name="Sato A."/>
            <person name="Lyhne E.K."/>
            <person name="Kogle M.E."/>
            <person name="Wiebenga A."/>
            <person name="Kun R.S."/>
            <person name="Lubbers R.J."/>
            <person name="Makela M.R."/>
            <person name="Barry K."/>
            <person name="Chovatia M."/>
            <person name="Clum A."/>
            <person name="Daum C."/>
            <person name="Haridas S."/>
            <person name="He G."/>
            <person name="LaButti K."/>
            <person name="Lipzen A."/>
            <person name="Riley R."/>
            <person name="Salamov A."/>
            <person name="Simmons B.A."/>
            <person name="Magnuson J.K."/>
            <person name="Henrissat B."/>
            <person name="Mortensen U.H."/>
            <person name="Larsen T.O."/>
            <person name="Devries R.P."/>
            <person name="Grigoriev I.V."/>
            <person name="Machida M."/>
            <person name="Baker S.E."/>
            <person name="Andersen M.R."/>
            <person name="Cantor M.N."/>
            <person name="Hua S.X."/>
        </authorList>
    </citation>
    <scope>NUCLEOTIDE SEQUENCE [LARGE SCALE GENOMIC DNA]</scope>
    <source>
        <strain evidence="1 2">CBS 117616</strain>
    </source>
</reference>
<keyword evidence="2" id="KW-1185">Reference proteome</keyword>
<evidence type="ECO:0000313" key="1">
    <source>
        <dbReference type="EMBL" id="KAE8410394.1"/>
    </source>
</evidence>
<proteinExistence type="predicted"/>
<protein>
    <submittedName>
        <fullName evidence="1">Uncharacterized protein</fullName>
    </submittedName>
</protein>